<accession>A0A9D1EXM5</accession>
<evidence type="ECO:0000313" key="2">
    <source>
        <dbReference type="EMBL" id="HIS35861.1"/>
    </source>
</evidence>
<evidence type="ECO:0000256" key="1">
    <source>
        <dbReference type="SAM" id="Phobius"/>
    </source>
</evidence>
<dbReference type="AlphaFoldDB" id="A0A9D1EXM5"/>
<keyword evidence="1" id="KW-1133">Transmembrane helix</keyword>
<organism evidence="2 3">
    <name type="scientific">Candidatus Scatousia excrementigallinarum</name>
    <dbReference type="NCBI Taxonomy" id="2840935"/>
    <lineage>
        <taxon>Bacteria</taxon>
        <taxon>Candidatus Scatousia</taxon>
    </lineage>
</organism>
<name>A0A9D1EXM5_9BACT</name>
<dbReference type="Proteomes" id="UP000823928">
    <property type="component" value="Unassembled WGS sequence"/>
</dbReference>
<evidence type="ECO:0000313" key="3">
    <source>
        <dbReference type="Proteomes" id="UP000823928"/>
    </source>
</evidence>
<protein>
    <submittedName>
        <fullName evidence="2">Uncharacterized protein</fullName>
    </submittedName>
</protein>
<keyword evidence="1" id="KW-0472">Membrane</keyword>
<feature type="transmembrane region" description="Helical" evidence="1">
    <location>
        <begin position="37"/>
        <end position="55"/>
    </location>
</feature>
<proteinExistence type="predicted"/>
<comment type="caution">
    <text evidence="2">The sequence shown here is derived from an EMBL/GenBank/DDBJ whole genome shotgun (WGS) entry which is preliminary data.</text>
</comment>
<gene>
    <name evidence="2" type="ORF">IAC10_04435</name>
</gene>
<reference evidence="2" key="1">
    <citation type="submission" date="2020-10" db="EMBL/GenBank/DDBJ databases">
        <authorList>
            <person name="Gilroy R."/>
        </authorList>
    </citation>
    <scope>NUCLEOTIDE SEQUENCE</scope>
    <source>
        <strain evidence="2">6276</strain>
    </source>
</reference>
<dbReference type="EMBL" id="DVIU01000092">
    <property type="protein sequence ID" value="HIS35861.1"/>
    <property type="molecule type" value="Genomic_DNA"/>
</dbReference>
<reference evidence="2" key="2">
    <citation type="journal article" date="2021" name="PeerJ">
        <title>Extensive microbial diversity within the chicken gut microbiome revealed by metagenomics and culture.</title>
        <authorList>
            <person name="Gilroy R."/>
            <person name="Ravi A."/>
            <person name="Getino M."/>
            <person name="Pursley I."/>
            <person name="Horton D.L."/>
            <person name="Alikhan N.F."/>
            <person name="Baker D."/>
            <person name="Gharbi K."/>
            <person name="Hall N."/>
            <person name="Watson M."/>
            <person name="Adriaenssens E.M."/>
            <person name="Foster-Nyarko E."/>
            <person name="Jarju S."/>
            <person name="Secka A."/>
            <person name="Antonio M."/>
            <person name="Oren A."/>
            <person name="Chaudhuri R.R."/>
            <person name="La Ragione R."/>
            <person name="Hildebrand F."/>
            <person name="Pallen M.J."/>
        </authorList>
    </citation>
    <scope>NUCLEOTIDE SEQUENCE</scope>
    <source>
        <strain evidence="2">6276</strain>
    </source>
</reference>
<sequence>MKEYKSSVFTLLKHVVYSVAAGFVLCIIIMCFSNNPFICYGISFLVTLYLLYSTLHDDNIKITLDNDIMQVYRFRKLLHTFNLKKLVVKTYVKTTIDSSGSDSDCTLIIINPETDEQVTLDCSMLGLDNFEKLKADLNVVNESEPVKVITTVKTKN</sequence>
<keyword evidence="1" id="KW-0812">Transmembrane</keyword>
<feature type="transmembrane region" description="Helical" evidence="1">
    <location>
        <begin position="15"/>
        <end position="32"/>
    </location>
</feature>